<dbReference type="EMBL" id="JAINVV010000008">
    <property type="protein sequence ID" value="MBY8824130.1"/>
    <property type="molecule type" value="Genomic_DNA"/>
</dbReference>
<dbReference type="InterPro" id="IPR036188">
    <property type="entry name" value="FAD/NAD-bd_sf"/>
</dbReference>
<sequence length="424" mass="44948">MNAAPATTIVIGNGVVGLACAIALQRRGMRTTIVAPDEPWRGASWGNAGHIATEQVEPLASPAAIRSVPRRLFMRGGALALPPGDAATWLPFVLKLLRASTPTRFAHGKAALSAALAHAMPAWERLLADTGHPGLLRRDGHLVVWESAASAEAGRAHWHAADIGTATLEDVPADELAGLQRLVRPRIAGALRFRATGQITDPAALGQALQARFHALGGERHMGRAVRLSGQTAAQVMLDDGGELAADLVLVAAGAASAALLTPLGVSAPLISERGYHIETTTTEWPAGMPPIVFEDRSMIVTRFAHGLRAASFVEFARGDRQPDRRKWARLRAHAEALGLGFHDRTSEWMGARPTLPDYLPAIGRLRDRPAIAYAFGHQHLGLTLAAVTGEAVGAMICNETATLNLSPFALARFGRARSQGTNI</sequence>
<evidence type="ECO:0000313" key="4">
    <source>
        <dbReference type="Proteomes" id="UP000706039"/>
    </source>
</evidence>
<keyword evidence="1" id="KW-0560">Oxidoreductase</keyword>
<evidence type="ECO:0000256" key="1">
    <source>
        <dbReference type="ARBA" id="ARBA00023002"/>
    </source>
</evidence>
<proteinExistence type="predicted"/>
<dbReference type="PANTHER" id="PTHR13847">
    <property type="entry name" value="SARCOSINE DEHYDROGENASE-RELATED"/>
    <property type="match status" value="1"/>
</dbReference>
<reference evidence="3 4" key="1">
    <citation type="submission" date="2021-08" db="EMBL/GenBank/DDBJ databases">
        <authorList>
            <person name="Tuo L."/>
        </authorList>
    </citation>
    <scope>NUCLEOTIDE SEQUENCE [LARGE SCALE GENOMIC DNA]</scope>
    <source>
        <strain evidence="3 4">JCM 31229</strain>
    </source>
</reference>
<evidence type="ECO:0000259" key="2">
    <source>
        <dbReference type="Pfam" id="PF01266"/>
    </source>
</evidence>
<dbReference type="SUPFAM" id="SSF54373">
    <property type="entry name" value="FAD-linked reductases, C-terminal domain"/>
    <property type="match status" value="1"/>
</dbReference>
<comment type="caution">
    <text evidence="3">The sequence shown here is derived from an EMBL/GenBank/DDBJ whole genome shotgun (WGS) entry which is preliminary data.</text>
</comment>
<dbReference type="Pfam" id="PF01266">
    <property type="entry name" value="DAO"/>
    <property type="match status" value="1"/>
</dbReference>
<dbReference type="Gene3D" id="3.30.9.10">
    <property type="entry name" value="D-Amino Acid Oxidase, subunit A, domain 2"/>
    <property type="match status" value="1"/>
</dbReference>
<dbReference type="Gene3D" id="3.50.50.60">
    <property type="entry name" value="FAD/NAD(P)-binding domain"/>
    <property type="match status" value="2"/>
</dbReference>
<accession>A0ABS7PTY0</accession>
<feature type="domain" description="FAD dependent oxidoreductase" evidence="2">
    <location>
        <begin position="9"/>
        <end position="394"/>
    </location>
</feature>
<dbReference type="RefSeq" id="WP_222991217.1">
    <property type="nucleotide sequence ID" value="NZ_JAINVV010000008.1"/>
</dbReference>
<dbReference type="InterPro" id="IPR006076">
    <property type="entry name" value="FAD-dep_OxRdtase"/>
</dbReference>
<evidence type="ECO:0000313" key="3">
    <source>
        <dbReference type="EMBL" id="MBY8824130.1"/>
    </source>
</evidence>
<dbReference type="PANTHER" id="PTHR13847:SF289">
    <property type="entry name" value="GLYCINE OXIDASE"/>
    <property type="match status" value="1"/>
</dbReference>
<gene>
    <name evidence="3" type="ORF">K7G82_17635</name>
</gene>
<keyword evidence="4" id="KW-1185">Reference proteome</keyword>
<name>A0ABS7PTY0_9SPHN</name>
<dbReference type="Proteomes" id="UP000706039">
    <property type="component" value="Unassembled WGS sequence"/>
</dbReference>
<protein>
    <submittedName>
        <fullName evidence="3">FAD-binding oxidoreductase</fullName>
    </submittedName>
</protein>
<organism evidence="3 4">
    <name type="scientific">Sphingomonas colocasiae</name>
    <dbReference type="NCBI Taxonomy" id="1848973"/>
    <lineage>
        <taxon>Bacteria</taxon>
        <taxon>Pseudomonadati</taxon>
        <taxon>Pseudomonadota</taxon>
        <taxon>Alphaproteobacteria</taxon>
        <taxon>Sphingomonadales</taxon>
        <taxon>Sphingomonadaceae</taxon>
        <taxon>Sphingomonas</taxon>
    </lineage>
</organism>
<dbReference type="SUPFAM" id="SSF51905">
    <property type="entry name" value="FAD/NAD(P)-binding domain"/>
    <property type="match status" value="1"/>
</dbReference>